<evidence type="ECO:0000256" key="13">
    <source>
        <dbReference type="ARBA" id="ARBA00046288"/>
    </source>
</evidence>
<comment type="catalytic activity">
    <reaction evidence="1 15">
        <text>GTP = 3',5'-cyclic GMP + diphosphate</text>
        <dbReference type="Rhea" id="RHEA:13665"/>
        <dbReference type="ChEBI" id="CHEBI:33019"/>
        <dbReference type="ChEBI" id="CHEBI:37565"/>
        <dbReference type="ChEBI" id="CHEBI:57746"/>
        <dbReference type="EC" id="4.6.1.2"/>
    </reaction>
</comment>
<dbReference type="SMART" id="SM00044">
    <property type="entry name" value="CYCc"/>
    <property type="match status" value="1"/>
</dbReference>
<dbReference type="EMBL" id="WAAF01008967">
    <property type="protein sequence ID" value="NXX43743.1"/>
    <property type="molecule type" value="Genomic_DNA"/>
</dbReference>
<feature type="transmembrane region" description="Helical" evidence="17">
    <location>
        <begin position="549"/>
        <end position="568"/>
    </location>
</feature>
<name>A0A852IJV6_9PICI</name>
<keyword evidence="5" id="KW-0732">Signal</keyword>
<evidence type="ECO:0000256" key="14">
    <source>
        <dbReference type="RuleBase" id="RU000405"/>
    </source>
</evidence>
<dbReference type="Pfam" id="PF01094">
    <property type="entry name" value="ANF_receptor"/>
    <property type="match status" value="1"/>
</dbReference>
<keyword evidence="11" id="KW-0966">Cell projection</keyword>
<evidence type="ECO:0000256" key="3">
    <source>
        <dbReference type="ARBA" id="ARBA00012202"/>
    </source>
</evidence>
<keyword evidence="21" id="KW-1185">Reference proteome</keyword>
<dbReference type="GO" id="GO:0012505">
    <property type="term" value="C:endomembrane system"/>
    <property type="evidence" value="ECO:0007669"/>
    <property type="project" value="UniProtKB-SubCell"/>
</dbReference>
<dbReference type="EC" id="4.6.1.2" evidence="3 15"/>
<dbReference type="Proteomes" id="UP000627253">
    <property type="component" value="Unassembled WGS sequence"/>
</dbReference>
<keyword evidence="12 15" id="KW-0141">cGMP biosynthesis</keyword>
<evidence type="ECO:0000256" key="6">
    <source>
        <dbReference type="ARBA" id="ARBA00022741"/>
    </source>
</evidence>
<dbReference type="Gene3D" id="6.10.250.780">
    <property type="match status" value="1"/>
</dbReference>
<keyword evidence="4 17" id="KW-0812">Transmembrane</keyword>
<evidence type="ECO:0000256" key="4">
    <source>
        <dbReference type="ARBA" id="ARBA00022692"/>
    </source>
</evidence>
<dbReference type="Pfam" id="PF00211">
    <property type="entry name" value="Guanylate_cyc"/>
    <property type="match status" value="1"/>
</dbReference>
<dbReference type="GO" id="GO:0004383">
    <property type="term" value="F:guanylate cyclase activity"/>
    <property type="evidence" value="ECO:0007669"/>
    <property type="project" value="UniProtKB-EC"/>
</dbReference>
<dbReference type="PRINTS" id="PR00109">
    <property type="entry name" value="TYRKINASE"/>
</dbReference>
<feature type="transmembrane region" description="Helical" evidence="17">
    <location>
        <begin position="415"/>
        <end position="438"/>
    </location>
</feature>
<dbReference type="GO" id="GO:0005524">
    <property type="term" value="F:ATP binding"/>
    <property type="evidence" value="ECO:0007669"/>
    <property type="project" value="InterPro"/>
</dbReference>
<dbReference type="SUPFAM" id="SSF55073">
    <property type="entry name" value="Nucleotide cyclase"/>
    <property type="match status" value="1"/>
</dbReference>
<feature type="domain" description="Guanylate cyclase" evidence="19">
    <location>
        <begin position="827"/>
        <end position="957"/>
    </location>
</feature>
<protein>
    <recommendedName>
        <fullName evidence="3 15">Guanylate cyclase</fullName>
        <ecNumber evidence="3 15">4.6.1.2</ecNumber>
    </recommendedName>
</protein>
<dbReference type="OrthoDB" id="1890790at2759"/>
<keyword evidence="9" id="KW-1015">Disulfide bond</keyword>
<accession>A0A852IJV6</accession>
<dbReference type="InterPro" id="IPR011009">
    <property type="entry name" value="Kinase-like_dom_sf"/>
</dbReference>
<dbReference type="CDD" id="cd07302">
    <property type="entry name" value="CHD"/>
    <property type="match status" value="1"/>
</dbReference>
<feature type="non-terminal residue" evidence="20">
    <location>
        <position position="1"/>
    </location>
</feature>
<dbReference type="InterPro" id="IPR001828">
    <property type="entry name" value="ANF_lig-bd_rcpt"/>
</dbReference>
<dbReference type="FunFam" id="3.40.50.2300:FF:000114">
    <property type="entry name" value="Guanylate cyclase"/>
    <property type="match status" value="1"/>
</dbReference>
<evidence type="ECO:0000259" key="18">
    <source>
        <dbReference type="PROSITE" id="PS50011"/>
    </source>
</evidence>
<dbReference type="PANTHER" id="PTHR11920:SF477">
    <property type="entry name" value="GUANYLATE CYCLASE D"/>
    <property type="match status" value="1"/>
</dbReference>
<dbReference type="SUPFAM" id="SSF53822">
    <property type="entry name" value="Periplasmic binding protein-like I"/>
    <property type="match status" value="1"/>
</dbReference>
<dbReference type="PROSITE" id="PS50125">
    <property type="entry name" value="GUANYLATE_CYCLASE_2"/>
    <property type="match status" value="1"/>
</dbReference>
<dbReference type="SUPFAM" id="SSF56112">
    <property type="entry name" value="Protein kinase-like (PK-like)"/>
    <property type="match status" value="1"/>
</dbReference>
<keyword evidence="8 17" id="KW-0472">Membrane</keyword>
<dbReference type="PANTHER" id="PTHR11920">
    <property type="entry name" value="GUANYLYL CYCLASE"/>
    <property type="match status" value="1"/>
</dbReference>
<evidence type="ECO:0000313" key="20">
    <source>
        <dbReference type="EMBL" id="NXX43743.1"/>
    </source>
</evidence>
<dbReference type="CDD" id="cd14043">
    <property type="entry name" value="PK_GC-2D"/>
    <property type="match status" value="1"/>
</dbReference>
<dbReference type="Gene3D" id="1.10.510.10">
    <property type="entry name" value="Transferase(Phosphotransferase) domain 1"/>
    <property type="match status" value="1"/>
</dbReference>
<dbReference type="GO" id="GO:0004672">
    <property type="term" value="F:protein kinase activity"/>
    <property type="evidence" value="ECO:0007669"/>
    <property type="project" value="InterPro"/>
</dbReference>
<keyword evidence="16" id="KW-0175">Coiled coil</keyword>
<dbReference type="GO" id="GO:0005886">
    <property type="term" value="C:plasma membrane"/>
    <property type="evidence" value="ECO:0007669"/>
    <property type="project" value="TreeGrafter"/>
</dbReference>
<feature type="domain" description="Protein kinase" evidence="18">
    <location>
        <begin position="485"/>
        <end position="755"/>
    </location>
</feature>
<dbReference type="GO" id="GO:0004016">
    <property type="term" value="F:adenylate cyclase activity"/>
    <property type="evidence" value="ECO:0007669"/>
    <property type="project" value="TreeGrafter"/>
</dbReference>
<dbReference type="PROSITE" id="PS00452">
    <property type="entry name" value="GUANYLATE_CYCLASE_1"/>
    <property type="match status" value="1"/>
</dbReference>
<dbReference type="InterPro" id="IPR050401">
    <property type="entry name" value="Cyclic_nucleotide_synthase"/>
</dbReference>
<reference evidence="20" key="1">
    <citation type="submission" date="2020-02" db="EMBL/GenBank/DDBJ databases">
        <title>Bird 10,000 Genomes (B10K) Project - Family phase.</title>
        <authorList>
            <person name="Zhang G."/>
        </authorList>
    </citation>
    <scope>NUCLEOTIDE SEQUENCE</scope>
    <source>
        <strain evidence="20">B10K-DU-002-37</strain>
        <tissue evidence="20">Muscle</tissue>
    </source>
</reference>
<evidence type="ECO:0000256" key="10">
    <source>
        <dbReference type="ARBA" id="ARBA00023239"/>
    </source>
</evidence>
<keyword evidence="7 17" id="KW-1133">Transmembrane helix</keyword>
<keyword evidence="10 14" id="KW-0456">Lyase</keyword>
<evidence type="ECO:0000256" key="12">
    <source>
        <dbReference type="ARBA" id="ARBA00023293"/>
    </source>
</evidence>
<feature type="coiled-coil region" evidence="16">
    <location>
        <begin position="764"/>
        <end position="791"/>
    </location>
</feature>
<dbReference type="InterPro" id="IPR029787">
    <property type="entry name" value="Nucleotide_cyclase"/>
</dbReference>
<evidence type="ECO:0000256" key="7">
    <source>
        <dbReference type="ARBA" id="ARBA00022989"/>
    </source>
</evidence>
<evidence type="ECO:0000256" key="9">
    <source>
        <dbReference type="ARBA" id="ARBA00023157"/>
    </source>
</evidence>
<dbReference type="InterPro" id="IPR018297">
    <property type="entry name" value="A/G_cyclase_CS"/>
</dbReference>
<dbReference type="InterPro" id="IPR000719">
    <property type="entry name" value="Prot_kinase_dom"/>
</dbReference>
<dbReference type="AlphaFoldDB" id="A0A852IJV6"/>
<evidence type="ECO:0000256" key="16">
    <source>
        <dbReference type="SAM" id="Coils"/>
    </source>
</evidence>
<evidence type="ECO:0000256" key="17">
    <source>
        <dbReference type="SAM" id="Phobius"/>
    </source>
</evidence>
<evidence type="ECO:0000256" key="1">
    <source>
        <dbReference type="ARBA" id="ARBA00001436"/>
    </source>
</evidence>
<evidence type="ECO:0000256" key="15">
    <source>
        <dbReference type="RuleBase" id="RU003431"/>
    </source>
</evidence>
<dbReference type="GO" id="GO:0042995">
    <property type="term" value="C:cell projection"/>
    <property type="evidence" value="ECO:0007669"/>
    <property type="project" value="UniProtKB-SubCell"/>
</dbReference>
<dbReference type="CDD" id="cd06371">
    <property type="entry name" value="PBP1_sensory_GC_DEF-like"/>
    <property type="match status" value="1"/>
</dbReference>
<evidence type="ECO:0000256" key="11">
    <source>
        <dbReference type="ARBA" id="ARBA00023273"/>
    </source>
</evidence>
<evidence type="ECO:0000256" key="5">
    <source>
        <dbReference type="ARBA" id="ARBA00022729"/>
    </source>
</evidence>
<dbReference type="InterPro" id="IPR001245">
    <property type="entry name" value="Ser-Thr/Tyr_kinase_cat_dom"/>
</dbReference>
<dbReference type="GO" id="GO:0001653">
    <property type="term" value="F:peptide receptor activity"/>
    <property type="evidence" value="ECO:0007669"/>
    <property type="project" value="TreeGrafter"/>
</dbReference>
<dbReference type="GO" id="GO:0007168">
    <property type="term" value="P:receptor guanylyl cyclase signaling pathway"/>
    <property type="evidence" value="ECO:0007669"/>
    <property type="project" value="TreeGrafter"/>
</dbReference>
<sequence>FKIGVFGPWDCDPFFSKAFPQLAARLAVERISKDPSLDLGHRLDYVVLQEECDTPRALLSFLGFGKLSSAFIGPLNPGFCEVATLLGEDWNKAIFSWMCVNHQLDSAIHHSTFARTLPSPSQVLFAVMKHFSWAHVGIIASKDDIWMDTANKLASALRSQGLPVGIVTSVRGGEKGIEETWNEIQGVEGIRILVLCMHSVLVGGQEQATLLSKALEMGLAGGRYVFIPYDTLLYSLPYQNYSFSIFDKDTKLQEAYDAVLTVTLESAERTFHDAFREAKERGEIIERLEATQVSPLFGTIYDSLYFLAMAMDSARRSGARLSGSNIAEHTKNLSFPGFNSWIQTDSCGKRMSNYVILDTEGRGNQLFPTHLLDMSSESVRTLDWAIHFPGGAPPKPDPSCWFDPDVLCTGGLEPAVVILGAMLLFALVLCTVSLTSLIRHNILHRQLFRGPNKIILTLEDLIFINPELRKKVNSLTEANSLAADGRSLKSVTHSSSSKSAAATHETSNVALCEGDCVWLKKFEAGAAHRLRQSSTSVLRKMKDLRHENVNLFLGFFSDCGIFAIVTEYCSRGSLEDLLRSEDMKLDWMFKSSLLMDLIKGIRYLHHRDFAHGRLKSRNCVVDGRFVLKITDYGYNELLEAQKCPYTQPPPEELLWTAPELLRDAAMCRKGTFKGDIYSFAIILQEVVVRGPPYCMSELSAEEIIKKVKEPPPLCRPNVAPELAPLECIQVMKQCWGEAPERRPTFEEVFNKFKTINKEKKSNIIDSMLRMLEQYSSNLEDLIRERTEQLEIEKQKTEKLLSQMLPLSVAEALKTGGTVEPEYFEQVTIYFSDIVGFTTISALSEPIEVVDLLNDLYTLFDAVIGNHDVYKVETIGDAYMVASGLPKRNGNKHAAEIANMALDILSSVGTFKMGHMPDIPLRIRIGLHTGPCVAGVVGLTMPRYCLFGDTVNTAARMESTGL</sequence>
<dbReference type="Gene3D" id="3.30.70.1230">
    <property type="entry name" value="Nucleotide cyclase"/>
    <property type="match status" value="1"/>
</dbReference>
<proteinExistence type="inferred from homology"/>
<dbReference type="Gene3D" id="3.40.50.2300">
    <property type="match status" value="2"/>
</dbReference>
<organism evidence="20 21">
    <name type="scientific">Tricholaema leucomelas</name>
    <name type="common">pied barbet</name>
    <dbReference type="NCBI Taxonomy" id="240729"/>
    <lineage>
        <taxon>Eukaryota</taxon>
        <taxon>Metazoa</taxon>
        <taxon>Chordata</taxon>
        <taxon>Craniata</taxon>
        <taxon>Vertebrata</taxon>
        <taxon>Euteleostomi</taxon>
        <taxon>Archelosauria</taxon>
        <taxon>Archosauria</taxon>
        <taxon>Dinosauria</taxon>
        <taxon>Saurischia</taxon>
        <taxon>Theropoda</taxon>
        <taxon>Coelurosauria</taxon>
        <taxon>Aves</taxon>
        <taxon>Neognathae</taxon>
        <taxon>Neoaves</taxon>
        <taxon>Telluraves</taxon>
        <taxon>Coraciimorphae</taxon>
        <taxon>Piciformes</taxon>
        <taxon>Lybiidae</taxon>
        <taxon>Tricholaema lacrymosa</taxon>
    </lineage>
</organism>
<dbReference type="Pfam" id="PF07714">
    <property type="entry name" value="PK_Tyr_Ser-Thr"/>
    <property type="match status" value="1"/>
</dbReference>
<comment type="similarity">
    <text evidence="14">Belongs to the adenylyl cyclase class-4/guanylyl cyclase family.</text>
</comment>
<dbReference type="FunFam" id="3.30.70.1230:FF:000013">
    <property type="entry name" value="Guanylate cyclase"/>
    <property type="match status" value="1"/>
</dbReference>
<evidence type="ECO:0000256" key="2">
    <source>
        <dbReference type="ARBA" id="ARBA00004316"/>
    </source>
</evidence>
<dbReference type="InterPro" id="IPR028082">
    <property type="entry name" value="Peripla_BP_I"/>
</dbReference>
<evidence type="ECO:0000256" key="8">
    <source>
        <dbReference type="ARBA" id="ARBA00023136"/>
    </source>
</evidence>
<keyword evidence="6" id="KW-0547">Nucleotide-binding</keyword>
<dbReference type="FunFam" id="1.10.510.10:FF:000404">
    <property type="entry name" value="Guanylate cyclase"/>
    <property type="match status" value="1"/>
</dbReference>
<gene>
    <name evidence="20" type="primary">Gucy2f</name>
    <name evidence="20" type="ORF">TRILEU_R02451</name>
</gene>
<comment type="subcellular location">
    <subcellularLocation>
        <location evidence="2">Cell projection</location>
    </subcellularLocation>
    <subcellularLocation>
        <location evidence="13">Endomembrane system</location>
        <topology evidence="13">Single-pass type I membrane protein</topology>
    </subcellularLocation>
</comment>
<feature type="non-terminal residue" evidence="20">
    <location>
        <position position="961"/>
    </location>
</feature>
<comment type="caution">
    <text evidence="20">The sequence shown here is derived from an EMBL/GenBank/DDBJ whole genome shotgun (WGS) entry which is preliminary data.</text>
</comment>
<dbReference type="InterPro" id="IPR001054">
    <property type="entry name" value="A/G_cyclase"/>
</dbReference>
<evidence type="ECO:0000259" key="19">
    <source>
        <dbReference type="PROSITE" id="PS50125"/>
    </source>
</evidence>
<dbReference type="GO" id="GO:0035556">
    <property type="term" value="P:intracellular signal transduction"/>
    <property type="evidence" value="ECO:0007669"/>
    <property type="project" value="InterPro"/>
</dbReference>
<evidence type="ECO:0000313" key="21">
    <source>
        <dbReference type="Proteomes" id="UP000627253"/>
    </source>
</evidence>
<dbReference type="PROSITE" id="PS50011">
    <property type="entry name" value="PROTEIN_KINASE_DOM"/>
    <property type="match status" value="1"/>
</dbReference>